<dbReference type="AlphaFoldDB" id="A0A0D0QVG5"/>
<evidence type="ECO:0000259" key="4">
    <source>
        <dbReference type="PROSITE" id="PS50949"/>
    </source>
</evidence>
<accession>A0A0D0QVG5</accession>
<keyword evidence="8" id="KW-1185">Reference proteome</keyword>
<dbReference type="Proteomes" id="UP000283576">
    <property type="component" value="Unassembled WGS sequence"/>
</dbReference>
<dbReference type="PANTHER" id="PTHR38445:SF7">
    <property type="entry name" value="GNTR-FAMILY TRANSCRIPTIONAL REGULATOR"/>
    <property type="match status" value="1"/>
</dbReference>
<dbReference type="Pfam" id="PF00392">
    <property type="entry name" value="GntR"/>
    <property type="match status" value="1"/>
</dbReference>
<keyword evidence="2" id="KW-0238">DNA-binding</keyword>
<keyword evidence="3" id="KW-0804">Transcription</keyword>
<dbReference type="InterPro" id="IPR036388">
    <property type="entry name" value="WH-like_DNA-bd_sf"/>
</dbReference>
<evidence type="ECO:0000313" key="5">
    <source>
        <dbReference type="EMBL" id="GEQ06857.1"/>
    </source>
</evidence>
<dbReference type="NCBIfam" id="NF047563">
    <property type="entry name" value="modulin_PmtR"/>
    <property type="match status" value="1"/>
</dbReference>
<evidence type="ECO:0000313" key="8">
    <source>
        <dbReference type="Proteomes" id="UP000321057"/>
    </source>
</evidence>
<comment type="caution">
    <text evidence="6">The sequence shown here is derived from an EMBL/GenBank/DDBJ whole genome shotgun (WGS) entry which is preliminary data.</text>
</comment>
<dbReference type="InterPro" id="IPR000524">
    <property type="entry name" value="Tscrpt_reg_HTH_GntR"/>
</dbReference>
<name>A0A0D0QVG5_STAGA</name>
<dbReference type="InterPro" id="IPR036390">
    <property type="entry name" value="WH_DNA-bd_sf"/>
</dbReference>
<dbReference type="GO" id="GO:0003700">
    <property type="term" value="F:DNA-binding transcription factor activity"/>
    <property type="evidence" value="ECO:0007669"/>
    <property type="project" value="InterPro"/>
</dbReference>
<evidence type="ECO:0000313" key="7">
    <source>
        <dbReference type="Proteomes" id="UP000283576"/>
    </source>
</evidence>
<dbReference type="Gene3D" id="1.10.10.10">
    <property type="entry name" value="Winged helix-like DNA-binding domain superfamily/Winged helix DNA-binding domain"/>
    <property type="match status" value="1"/>
</dbReference>
<reference evidence="6 7" key="1">
    <citation type="journal article" date="2016" name="Front. Microbiol.">
        <title>Comprehensive Phylogenetic Analysis of Bovine Non-aureus Staphylococci Species Based on Whole-Genome Sequencing.</title>
        <authorList>
            <person name="Naushad S."/>
            <person name="Barkema H.W."/>
            <person name="Luby C."/>
            <person name="Condas L.A."/>
            <person name="Nobrega D.B."/>
            <person name="Carson D.A."/>
            <person name="De Buck J."/>
        </authorList>
    </citation>
    <scope>NUCLEOTIDE SEQUENCE [LARGE SCALE GENOMIC DNA]</scope>
    <source>
        <strain evidence="6 7">SNUC 1388</strain>
    </source>
</reference>
<evidence type="ECO:0000256" key="3">
    <source>
        <dbReference type="ARBA" id="ARBA00023163"/>
    </source>
</evidence>
<dbReference type="OrthoDB" id="9801546at2"/>
<dbReference type="RefSeq" id="WP_042739388.1">
    <property type="nucleotide sequence ID" value="NZ_BKAX01000013.1"/>
</dbReference>
<reference evidence="5 8" key="2">
    <citation type="submission" date="2019-07" db="EMBL/GenBank/DDBJ databases">
        <title>Whole genome shotgun sequence of Staphylococcus gallinarum NBRC 109767.</title>
        <authorList>
            <person name="Hosoyama A."/>
            <person name="Uohara A."/>
            <person name="Ohji S."/>
            <person name="Ichikawa N."/>
        </authorList>
    </citation>
    <scope>NUCLEOTIDE SEQUENCE [LARGE SCALE GENOMIC DNA]</scope>
    <source>
        <strain evidence="5 8">NBRC 109767</strain>
    </source>
</reference>
<evidence type="ECO:0000313" key="6">
    <source>
        <dbReference type="EMBL" id="RIL41937.1"/>
    </source>
</evidence>
<dbReference type="PROSITE" id="PS50949">
    <property type="entry name" value="HTH_GNTR"/>
    <property type="match status" value="1"/>
</dbReference>
<sequence>MKILLKNNSESPIYEQIKQQIKENILKGYVDPGEHLPSMRELAQDLSVSVITTKRAYEDLEKDGFVFTIRGKGTFVKEQDSSILKEKQFIVIESLAKSISKEAKTIGMSLSELQDILAMIYEEDEE</sequence>
<protein>
    <submittedName>
        <fullName evidence="6">GntR family transcriptional regulator</fullName>
    </submittedName>
</protein>
<dbReference type="EMBL" id="QXRZ01000007">
    <property type="protein sequence ID" value="RIL41937.1"/>
    <property type="molecule type" value="Genomic_DNA"/>
</dbReference>
<dbReference type="SUPFAM" id="SSF46785">
    <property type="entry name" value="Winged helix' DNA-binding domain"/>
    <property type="match status" value="1"/>
</dbReference>
<dbReference type="EMBL" id="BKAX01000013">
    <property type="protein sequence ID" value="GEQ06857.1"/>
    <property type="molecule type" value="Genomic_DNA"/>
</dbReference>
<evidence type="ECO:0000256" key="2">
    <source>
        <dbReference type="ARBA" id="ARBA00023125"/>
    </source>
</evidence>
<dbReference type="GO" id="GO:0003677">
    <property type="term" value="F:DNA binding"/>
    <property type="evidence" value="ECO:0007669"/>
    <property type="project" value="UniProtKB-KW"/>
</dbReference>
<gene>
    <name evidence="6" type="ORF">BUZ01_10905</name>
    <name evidence="5" type="ORF">SGA02_26850</name>
</gene>
<keyword evidence="1" id="KW-0805">Transcription regulation</keyword>
<dbReference type="CDD" id="cd07377">
    <property type="entry name" value="WHTH_GntR"/>
    <property type="match status" value="1"/>
</dbReference>
<dbReference type="Proteomes" id="UP000321057">
    <property type="component" value="Unassembled WGS sequence"/>
</dbReference>
<organism evidence="6 7">
    <name type="scientific">Staphylococcus gallinarum</name>
    <dbReference type="NCBI Taxonomy" id="1293"/>
    <lineage>
        <taxon>Bacteria</taxon>
        <taxon>Bacillati</taxon>
        <taxon>Bacillota</taxon>
        <taxon>Bacilli</taxon>
        <taxon>Bacillales</taxon>
        <taxon>Staphylococcaceae</taxon>
        <taxon>Staphylococcus</taxon>
    </lineage>
</organism>
<dbReference type="GeneID" id="93844697"/>
<evidence type="ECO:0000256" key="1">
    <source>
        <dbReference type="ARBA" id="ARBA00023015"/>
    </source>
</evidence>
<feature type="domain" description="HTH gntR-type" evidence="4">
    <location>
        <begin position="11"/>
        <end position="79"/>
    </location>
</feature>
<dbReference type="SMART" id="SM00345">
    <property type="entry name" value="HTH_GNTR"/>
    <property type="match status" value="1"/>
</dbReference>
<dbReference type="PANTHER" id="PTHR38445">
    <property type="entry name" value="HTH-TYPE TRANSCRIPTIONAL REPRESSOR YTRA"/>
    <property type="match status" value="1"/>
</dbReference>
<proteinExistence type="predicted"/>